<keyword evidence="3 5" id="KW-0326">Glycosidase</keyword>
<dbReference type="AlphaFoldDB" id="A0A7J6WAT9"/>
<evidence type="ECO:0000256" key="3">
    <source>
        <dbReference type="ARBA" id="ARBA00023295"/>
    </source>
</evidence>
<comment type="similarity">
    <text evidence="1 4">Belongs to the glycosyl hydrolase 17 family.</text>
</comment>
<dbReference type="InterPro" id="IPR017853">
    <property type="entry name" value="GH"/>
</dbReference>
<sequence>MASSSTKLIVVMVITHQMLFTGAVLVGVNYGLLGNDLPAPKDVINFIKSKGIIAVRIFDPNVEVLEALRGTKANLGISVGVKNQDLASLATGPQATTDWLNKFIIPYENDIFFEWITLGNEAIPGENAEYVFPAIKNMDESLKAAGLDRKIEVTTVVATTVLGTSYPPSEGVFADNVNQIMTDIVNFLHSITSALMVNVYPYFALISDPSHISLDFALFNSKTPVFTDPNSNLAYYNLFDAMFDAFFSAVVKATGKQDLELIVAESGWPSAGGQYASVENARVYNNNFKNHALNGSPPKYGLPFEAYIFGLFNENLKTPAGVEQNFGNFYPNKKPVYPLW</sequence>
<evidence type="ECO:0000256" key="2">
    <source>
        <dbReference type="ARBA" id="ARBA00022801"/>
    </source>
</evidence>
<dbReference type="Proteomes" id="UP000554482">
    <property type="component" value="Unassembled WGS sequence"/>
</dbReference>
<evidence type="ECO:0000256" key="6">
    <source>
        <dbReference type="SAM" id="Phobius"/>
    </source>
</evidence>
<evidence type="ECO:0000313" key="8">
    <source>
        <dbReference type="Proteomes" id="UP000554482"/>
    </source>
</evidence>
<keyword evidence="6" id="KW-1133">Transmembrane helix</keyword>
<evidence type="ECO:0000256" key="1">
    <source>
        <dbReference type="ARBA" id="ARBA00008773"/>
    </source>
</evidence>
<name>A0A7J6WAT9_THATH</name>
<evidence type="ECO:0000313" key="7">
    <source>
        <dbReference type="EMBL" id="KAF5193495.1"/>
    </source>
</evidence>
<comment type="caution">
    <text evidence="7">The sequence shown here is derived from an EMBL/GenBank/DDBJ whole genome shotgun (WGS) entry which is preliminary data.</text>
</comment>
<dbReference type="OrthoDB" id="941679at2759"/>
<dbReference type="Pfam" id="PF00332">
    <property type="entry name" value="Glyco_hydro_17"/>
    <property type="match status" value="1"/>
</dbReference>
<keyword evidence="2 5" id="KW-0378">Hydrolase</keyword>
<organism evidence="7 8">
    <name type="scientific">Thalictrum thalictroides</name>
    <name type="common">Rue-anemone</name>
    <name type="synonym">Anemone thalictroides</name>
    <dbReference type="NCBI Taxonomy" id="46969"/>
    <lineage>
        <taxon>Eukaryota</taxon>
        <taxon>Viridiplantae</taxon>
        <taxon>Streptophyta</taxon>
        <taxon>Embryophyta</taxon>
        <taxon>Tracheophyta</taxon>
        <taxon>Spermatophyta</taxon>
        <taxon>Magnoliopsida</taxon>
        <taxon>Ranunculales</taxon>
        <taxon>Ranunculaceae</taxon>
        <taxon>Thalictroideae</taxon>
        <taxon>Thalictrum</taxon>
    </lineage>
</organism>
<dbReference type="InterPro" id="IPR000490">
    <property type="entry name" value="Glyco_hydro_17"/>
</dbReference>
<dbReference type="EMBL" id="JABWDY010019991">
    <property type="protein sequence ID" value="KAF5193495.1"/>
    <property type="molecule type" value="Genomic_DNA"/>
</dbReference>
<dbReference type="FunFam" id="3.20.20.80:FF:000010">
    <property type="entry name" value="glucan endo-1,3-beta-glucosidase, basic"/>
    <property type="match status" value="1"/>
</dbReference>
<keyword evidence="8" id="KW-1185">Reference proteome</keyword>
<evidence type="ECO:0000256" key="4">
    <source>
        <dbReference type="RuleBase" id="RU004335"/>
    </source>
</evidence>
<dbReference type="GO" id="GO:0005975">
    <property type="term" value="P:carbohydrate metabolic process"/>
    <property type="evidence" value="ECO:0007669"/>
    <property type="project" value="InterPro"/>
</dbReference>
<proteinExistence type="inferred from homology"/>
<keyword evidence="6" id="KW-0812">Transmembrane</keyword>
<dbReference type="SUPFAM" id="SSF51445">
    <property type="entry name" value="(Trans)glycosidases"/>
    <property type="match status" value="1"/>
</dbReference>
<accession>A0A7J6WAT9</accession>
<dbReference type="PROSITE" id="PS00587">
    <property type="entry name" value="GLYCOSYL_HYDROL_F17"/>
    <property type="match status" value="1"/>
</dbReference>
<gene>
    <name evidence="7" type="ORF">FRX31_016927</name>
</gene>
<keyword evidence="6" id="KW-0472">Membrane</keyword>
<dbReference type="GO" id="GO:0004553">
    <property type="term" value="F:hydrolase activity, hydrolyzing O-glycosyl compounds"/>
    <property type="evidence" value="ECO:0007669"/>
    <property type="project" value="InterPro"/>
</dbReference>
<reference evidence="7 8" key="1">
    <citation type="submission" date="2020-06" db="EMBL/GenBank/DDBJ databases">
        <title>Transcriptomic and genomic resources for Thalictrum thalictroides and T. hernandezii: Facilitating candidate gene discovery in an emerging model plant lineage.</title>
        <authorList>
            <person name="Arias T."/>
            <person name="Riano-Pachon D.M."/>
            <person name="Di Stilio V.S."/>
        </authorList>
    </citation>
    <scope>NUCLEOTIDE SEQUENCE [LARGE SCALE GENOMIC DNA]</scope>
    <source>
        <strain evidence="8">cv. WT478/WT964</strain>
        <tissue evidence="7">Leaves</tissue>
    </source>
</reference>
<dbReference type="InterPro" id="IPR044965">
    <property type="entry name" value="Glyco_hydro_17_plant"/>
</dbReference>
<feature type="transmembrane region" description="Helical" evidence="6">
    <location>
        <begin position="9"/>
        <end position="32"/>
    </location>
</feature>
<protein>
    <submittedName>
        <fullName evidence="7">Glucan endo-1,3-beta-glucosidase</fullName>
    </submittedName>
</protein>
<evidence type="ECO:0000256" key="5">
    <source>
        <dbReference type="RuleBase" id="RU004336"/>
    </source>
</evidence>
<dbReference type="Gene3D" id="3.20.20.80">
    <property type="entry name" value="Glycosidases"/>
    <property type="match status" value="1"/>
</dbReference>
<dbReference type="PANTHER" id="PTHR32227">
    <property type="entry name" value="GLUCAN ENDO-1,3-BETA-GLUCOSIDASE BG1-RELATED-RELATED"/>
    <property type="match status" value="1"/>
</dbReference>